<dbReference type="InterPro" id="IPR011712">
    <property type="entry name" value="Sig_transdc_His_kin_sub3_dim/P"/>
</dbReference>
<dbReference type="Gene3D" id="1.20.5.1930">
    <property type="match status" value="1"/>
</dbReference>
<dbReference type="InterPro" id="IPR036890">
    <property type="entry name" value="HATPase_C_sf"/>
</dbReference>
<keyword evidence="4 10" id="KW-0418">Kinase</keyword>
<dbReference type="EC" id="2.7.13.3" evidence="2"/>
<keyword evidence="6" id="KW-0175">Coiled coil</keyword>
<feature type="transmembrane region" description="Helical" evidence="7">
    <location>
        <begin position="135"/>
        <end position="152"/>
    </location>
</feature>
<feature type="coiled-coil region" evidence="6">
    <location>
        <begin position="151"/>
        <end position="185"/>
    </location>
</feature>
<dbReference type="OrthoDB" id="9797605at2"/>
<dbReference type="STRING" id="157838.AN964_01440"/>
<evidence type="ECO:0000256" key="3">
    <source>
        <dbReference type="ARBA" id="ARBA00022679"/>
    </source>
</evidence>
<evidence type="ECO:0000259" key="8">
    <source>
        <dbReference type="Pfam" id="PF07730"/>
    </source>
</evidence>
<evidence type="ECO:0000256" key="6">
    <source>
        <dbReference type="SAM" id="Coils"/>
    </source>
</evidence>
<feature type="transmembrane region" description="Helical" evidence="7">
    <location>
        <begin position="12"/>
        <end position="30"/>
    </location>
</feature>
<dbReference type="SUPFAM" id="SSF55874">
    <property type="entry name" value="ATPase domain of HSP90 chaperone/DNA topoisomerase II/histidine kinase"/>
    <property type="match status" value="1"/>
</dbReference>
<keyword evidence="7" id="KW-0472">Membrane</keyword>
<protein>
    <recommendedName>
        <fullName evidence="2">histidine kinase</fullName>
        <ecNumber evidence="2">2.7.13.3</ecNumber>
    </recommendedName>
</protein>
<dbReference type="PATRIC" id="fig|157838.3.peg.315"/>
<feature type="transmembrane region" description="Helical" evidence="7">
    <location>
        <begin position="110"/>
        <end position="129"/>
    </location>
</feature>
<evidence type="ECO:0000256" key="2">
    <source>
        <dbReference type="ARBA" id="ARBA00012438"/>
    </source>
</evidence>
<comment type="caution">
    <text evidence="10">The sequence shown here is derived from an EMBL/GenBank/DDBJ whole genome shotgun (WGS) entry which is preliminary data.</text>
</comment>
<feature type="domain" description="Signal transduction histidine kinase subgroup 3 dimerisation and phosphoacceptor" evidence="8">
    <location>
        <begin position="180"/>
        <end position="243"/>
    </location>
</feature>
<keyword evidence="7" id="KW-0812">Transmembrane</keyword>
<dbReference type="CDD" id="cd16917">
    <property type="entry name" value="HATPase_UhpB-NarQ-NarX-like"/>
    <property type="match status" value="1"/>
</dbReference>
<dbReference type="GO" id="GO:0016020">
    <property type="term" value="C:membrane"/>
    <property type="evidence" value="ECO:0007669"/>
    <property type="project" value="InterPro"/>
</dbReference>
<feature type="transmembrane region" description="Helical" evidence="7">
    <location>
        <begin position="66"/>
        <end position="82"/>
    </location>
</feature>
<dbReference type="PANTHER" id="PTHR24421">
    <property type="entry name" value="NITRATE/NITRITE SENSOR PROTEIN NARX-RELATED"/>
    <property type="match status" value="1"/>
</dbReference>
<feature type="domain" description="DesK/YvfT N-terminal" evidence="9">
    <location>
        <begin position="5"/>
        <end position="148"/>
    </location>
</feature>
<name>A0A0Q3TFD9_9BACI</name>
<keyword evidence="11" id="KW-1185">Reference proteome</keyword>
<evidence type="ECO:0000256" key="5">
    <source>
        <dbReference type="ARBA" id="ARBA00023012"/>
    </source>
</evidence>
<keyword evidence="5" id="KW-0902">Two-component regulatory system</keyword>
<dbReference type="GO" id="GO:0046983">
    <property type="term" value="F:protein dimerization activity"/>
    <property type="evidence" value="ECO:0007669"/>
    <property type="project" value="InterPro"/>
</dbReference>
<keyword evidence="7" id="KW-1133">Transmembrane helix</keyword>
<dbReference type="Gene3D" id="3.30.565.10">
    <property type="entry name" value="Histidine kinase-like ATPase, C-terminal domain"/>
    <property type="match status" value="1"/>
</dbReference>
<reference evidence="10 11" key="1">
    <citation type="submission" date="2015-09" db="EMBL/GenBank/DDBJ databases">
        <title>Genome sequencing project for genomic taxonomy and phylogenomics of Bacillus-like bacteria.</title>
        <authorList>
            <person name="Liu B."/>
            <person name="Wang J."/>
            <person name="Zhu Y."/>
            <person name="Liu G."/>
            <person name="Chen Q."/>
            <person name="Chen Z."/>
            <person name="Lan J."/>
            <person name="Che J."/>
            <person name="Ge C."/>
            <person name="Shi H."/>
            <person name="Pan Z."/>
            <person name="Liu X."/>
        </authorList>
    </citation>
    <scope>NUCLEOTIDE SEQUENCE [LARGE SCALE GENOMIC DNA]</scope>
    <source>
        <strain evidence="10 11">LMG 18435</strain>
    </source>
</reference>
<dbReference type="EMBL" id="LJJC01000004">
    <property type="protein sequence ID" value="KQL52337.1"/>
    <property type="molecule type" value="Genomic_DNA"/>
</dbReference>
<dbReference type="InterPro" id="IPR050482">
    <property type="entry name" value="Sensor_HK_TwoCompSys"/>
</dbReference>
<dbReference type="Proteomes" id="UP000051888">
    <property type="component" value="Unassembled WGS sequence"/>
</dbReference>
<evidence type="ECO:0000313" key="10">
    <source>
        <dbReference type="EMBL" id="KQL52337.1"/>
    </source>
</evidence>
<dbReference type="InterPro" id="IPR056374">
    <property type="entry name" value="DesK/YvfT_N"/>
</dbReference>
<dbReference type="Pfam" id="PF07730">
    <property type="entry name" value="HisKA_3"/>
    <property type="match status" value="1"/>
</dbReference>
<dbReference type="AlphaFoldDB" id="A0A0Q3TFD9"/>
<keyword evidence="3" id="KW-0808">Transferase</keyword>
<dbReference type="Pfam" id="PF23540">
    <property type="entry name" value="DesK_N"/>
    <property type="match status" value="1"/>
</dbReference>
<sequence>MNKLKKIRIFPERFGFFPYVFLFYLVLPGFSLLQETGIKMGIGYALLIVFSITYRQLYFCMQKTSYTYWLATELVIILIFGLFYDPNYLFMGFFPAHFIGWYSDKRKFNIALIGFIIVEVLPIFLSGVLTDLSRYLYFVPFIIVMLISPYGVRSMNKRMELEKQLDQANEQIKELVKREERVRIARDLHDTLGHTLSLITLKSQLVGKLTTINPDRAQLEAKEIEQTSRAALKQVRELVSQMRAIRVAEELTDVQEIFQAAGIAYHFQGDSELQDVPLLTQNMISMCLKEAATNVVKHSQARNCFITISLTLENIKIMIKDDGIGLANRYTGGNGIKGMEERLALIDGTITLTNVNGAVLEMVVPLVQKKEKEGAAI</sequence>
<evidence type="ECO:0000313" key="11">
    <source>
        <dbReference type="Proteomes" id="UP000051888"/>
    </source>
</evidence>
<evidence type="ECO:0000256" key="1">
    <source>
        <dbReference type="ARBA" id="ARBA00000085"/>
    </source>
</evidence>
<dbReference type="GO" id="GO:0000155">
    <property type="term" value="F:phosphorelay sensor kinase activity"/>
    <property type="evidence" value="ECO:0007669"/>
    <property type="project" value="InterPro"/>
</dbReference>
<gene>
    <name evidence="10" type="ORF">AN964_01440</name>
</gene>
<dbReference type="RefSeq" id="WP_055738018.1">
    <property type="nucleotide sequence ID" value="NZ_JAAIWL010000039.1"/>
</dbReference>
<comment type="catalytic activity">
    <reaction evidence="1">
        <text>ATP + protein L-histidine = ADP + protein N-phospho-L-histidine.</text>
        <dbReference type="EC" id="2.7.13.3"/>
    </reaction>
</comment>
<organism evidence="10 11">
    <name type="scientific">Heyndrickxia shackletonii</name>
    <dbReference type="NCBI Taxonomy" id="157838"/>
    <lineage>
        <taxon>Bacteria</taxon>
        <taxon>Bacillati</taxon>
        <taxon>Bacillota</taxon>
        <taxon>Bacilli</taxon>
        <taxon>Bacillales</taxon>
        <taxon>Bacillaceae</taxon>
        <taxon>Heyndrickxia</taxon>
    </lineage>
</organism>
<dbReference type="PANTHER" id="PTHR24421:SF63">
    <property type="entry name" value="SENSOR HISTIDINE KINASE DESK"/>
    <property type="match status" value="1"/>
</dbReference>
<feature type="transmembrane region" description="Helical" evidence="7">
    <location>
        <begin position="36"/>
        <end position="54"/>
    </location>
</feature>
<evidence type="ECO:0000256" key="4">
    <source>
        <dbReference type="ARBA" id="ARBA00022777"/>
    </source>
</evidence>
<accession>A0A0Q3TFD9</accession>
<proteinExistence type="predicted"/>
<evidence type="ECO:0000256" key="7">
    <source>
        <dbReference type="SAM" id="Phobius"/>
    </source>
</evidence>
<evidence type="ECO:0000259" key="9">
    <source>
        <dbReference type="Pfam" id="PF23540"/>
    </source>
</evidence>